<dbReference type="EMBL" id="JACHLZ010000001">
    <property type="protein sequence ID" value="MBB5830695.1"/>
    <property type="molecule type" value="Genomic_DNA"/>
</dbReference>
<dbReference type="InterPro" id="IPR000905">
    <property type="entry name" value="Gcp-like_dom"/>
</dbReference>
<protein>
    <submittedName>
        <fullName evidence="2">tRNA threonylcarbamoyl adenosine modification protein YeaZ</fullName>
    </submittedName>
</protein>
<evidence type="ECO:0000313" key="3">
    <source>
        <dbReference type="Proteomes" id="UP000588158"/>
    </source>
</evidence>
<name>A0A841ABG0_9MICO</name>
<reference evidence="2 3" key="1">
    <citation type="submission" date="2020-08" db="EMBL/GenBank/DDBJ databases">
        <title>Sequencing the genomes of 1000 actinobacteria strains.</title>
        <authorList>
            <person name="Klenk H.-P."/>
        </authorList>
    </citation>
    <scope>NUCLEOTIDE SEQUENCE [LARGE SCALE GENOMIC DNA]</scope>
    <source>
        <strain evidence="2 3">DSM 28796</strain>
    </source>
</reference>
<dbReference type="InterPro" id="IPR022496">
    <property type="entry name" value="T6A_TsaB"/>
</dbReference>
<dbReference type="NCBIfam" id="TIGR03725">
    <property type="entry name" value="T6A_YeaZ"/>
    <property type="match status" value="1"/>
</dbReference>
<evidence type="ECO:0000259" key="1">
    <source>
        <dbReference type="Pfam" id="PF00814"/>
    </source>
</evidence>
<dbReference type="Gene3D" id="3.30.420.40">
    <property type="match status" value="2"/>
</dbReference>
<dbReference type="GO" id="GO:0005829">
    <property type="term" value="C:cytosol"/>
    <property type="evidence" value="ECO:0007669"/>
    <property type="project" value="TreeGrafter"/>
</dbReference>
<evidence type="ECO:0000313" key="2">
    <source>
        <dbReference type="EMBL" id="MBB5830695.1"/>
    </source>
</evidence>
<dbReference type="SUPFAM" id="SSF53067">
    <property type="entry name" value="Actin-like ATPase domain"/>
    <property type="match status" value="2"/>
</dbReference>
<dbReference type="RefSeq" id="WP_184324276.1">
    <property type="nucleotide sequence ID" value="NZ_JACHLZ010000001.1"/>
</dbReference>
<dbReference type="AlphaFoldDB" id="A0A841ABG0"/>
<keyword evidence="3" id="KW-1185">Reference proteome</keyword>
<dbReference type="Proteomes" id="UP000588158">
    <property type="component" value="Unassembled WGS sequence"/>
</dbReference>
<dbReference type="GO" id="GO:0002949">
    <property type="term" value="P:tRNA threonylcarbamoyladenosine modification"/>
    <property type="evidence" value="ECO:0007669"/>
    <property type="project" value="InterPro"/>
</dbReference>
<dbReference type="PANTHER" id="PTHR11735:SF11">
    <property type="entry name" value="TRNA THREONYLCARBAMOYLADENOSINE BIOSYNTHESIS PROTEIN TSAB"/>
    <property type="match status" value="1"/>
</dbReference>
<dbReference type="InterPro" id="IPR043129">
    <property type="entry name" value="ATPase_NBD"/>
</dbReference>
<comment type="caution">
    <text evidence="2">The sequence shown here is derived from an EMBL/GenBank/DDBJ whole genome shotgun (WGS) entry which is preliminary data.</text>
</comment>
<gene>
    <name evidence="2" type="ORF">HNR70_000508</name>
</gene>
<feature type="domain" description="Gcp-like" evidence="1">
    <location>
        <begin position="50"/>
        <end position="184"/>
    </location>
</feature>
<dbReference type="PANTHER" id="PTHR11735">
    <property type="entry name" value="TRNA N6-ADENOSINE THREONYLCARBAMOYLTRANSFERASE"/>
    <property type="match status" value="1"/>
</dbReference>
<organism evidence="2 3">
    <name type="scientific">Brachybacterium aquaticum</name>
    <dbReference type="NCBI Taxonomy" id="1432564"/>
    <lineage>
        <taxon>Bacteria</taxon>
        <taxon>Bacillati</taxon>
        <taxon>Actinomycetota</taxon>
        <taxon>Actinomycetes</taxon>
        <taxon>Micrococcales</taxon>
        <taxon>Dermabacteraceae</taxon>
        <taxon>Brachybacterium</taxon>
    </lineage>
</organism>
<proteinExistence type="predicted"/>
<dbReference type="Pfam" id="PF00814">
    <property type="entry name" value="TsaD"/>
    <property type="match status" value="1"/>
</dbReference>
<accession>A0A841ABG0</accession>
<sequence length="258" mass="26170">MLLGIDTSGAVSVAVARGELPAAGAVGGAAGHTSAAGGPEVLAVRADTRSRHHDEVLLTLIDQTLQAAGTTRGELTGVVVGRGPGPFTGLRVGLVSARSIAEVLGVPLHGLSSLDALAHQALAELDAAAENAGKGAGEERREVTVGVALDARRREVYHARYRRGADGIVERIQDPAVDAPADVAATLTACDVLVGSGTALYPELLPATAELSHVDAGHLILAAAALSARGVDLTSTEPMYLREPDAALPSARKSTLGR</sequence>